<reference evidence="3 4" key="1">
    <citation type="submission" date="2024-10" db="EMBL/GenBank/DDBJ databases">
        <title>The Natural Products Discovery Center: Release of the First 8490 Sequenced Strains for Exploring Actinobacteria Biosynthetic Diversity.</title>
        <authorList>
            <person name="Kalkreuter E."/>
            <person name="Kautsar S.A."/>
            <person name="Yang D."/>
            <person name="Bader C.D."/>
            <person name="Teijaro C.N."/>
            <person name="Fluegel L."/>
            <person name="Davis C.M."/>
            <person name="Simpson J.R."/>
            <person name="Lauterbach L."/>
            <person name="Steele A.D."/>
            <person name="Gui C."/>
            <person name="Meng S."/>
            <person name="Li G."/>
            <person name="Viehrig K."/>
            <person name="Ye F."/>
            <person name="Su P."/>
            <person name="Kiefer A.F."/>
            <person name="Nichols A."/>
            <person name="Cepeda A.J."/>
            <person name="Yan W."/>
            <person name="Fan B."/>
            <person name="Jiang Y."/>
            <person name="Adhikari A."/>
            <person name="Zheng C.-J."/>
            <person name="Schuster L."/>
            <person name="Cowan T.M."/>
            <person name="Smanski M.J."/>
            <person name="Chevrette M.G."/>
            <person name="De Carvalho L.P.S."/>
            <person name="Shen B."/>
        </authorList>
    </citation>
    <scope>NUCLEOTIDE SEQUENCE [LARGE SCALE GENOMIC DNA]</scope>
    <source>
        <strain evidence="3 4">NPDC000087</strain>
    </source>
</reference>
<dbReference type="PANTHER" id="PTHR36927:SF4">
    <property type="entry name" value="BLR5718 PROTEIN"/>
    <property type="match status" value="1"/>
</dbReference>
<keyword evidence="3" id="KW-0012">Acyltransferase</keyword>
<feature type="transmembrane region" description="Helical" evidence="1">
    <location>
        <begin position="330"/>
        <end position="349"/>
    </location>
</feature>
<sequence>MTRLAHIDLLRVALTVGVIATHATITYGGPGTWFYQEGALPDGVRIAVSIPIAFGALFGMGAFFFVAGAFLPGSLSRKGPRRFVAGRALRLGLPLLAFVLVVVPIVVWTVHAVAGPPRTFGQIVTDQLTELDPGPLWFVWVLLLFSTVVAVLPLRPATPGPLRPSLLVACGAFIAVASFLFRVFCRVDSYQIGAAHMWQWGQCIGLFALGVVAGRQGWLPAIPATIRRTCAGLALAGLICVAAVIALMGDDLDPAGGGWHWQSALIAILEGVICVSATIVLADLFRGVRTGRFPDSLIRSAYGAYILQTPVLVALALVLRGVPMPNAAKLAIVLPAALAASFGLTLLLLRIRPLARVL</sequence>
<protein>
    <submittedName>
        <fullName evidence="3">Acyltransferase</fullName>
        <ecNumber evidence="3">2.3.1.-</ecNumber>
    </submittedName>
</protein>
<dbReference type="InterPro" id="IPR050623">
    <property type="entry name" value="Glucan_succinyl_AcylTrfase"/>
</dbReference>
<feature type="transmembrane region" description="Helical" evidence="1">
    <location>
        <begin position="134"/>
        <end position="154"/>
    </location>
</feature>
<feature type="transmembrane region" description="Helical" evidence="1">
    <location>
        <begin position="12"/>
        <end position="34"/>
    </location>
</feature>
<accession>A0ABW6W469</accession>
<dbReference type="Proteomes" id="UP001602245">
    <property type="component" value="Unassembled WGS sequence"/>
</dbReference>
<dbReference type="EC" id="2.3.1.-" evidence="3"/>
<proteinExistence type="predicted"/>
<feature type="transmembrane region" description="Helical" evidence="1">
    <location>
        <begin position="297"/>
        <end position="318"/>
    </location>
</feature>
<feature type="transmembrane region" description="Helical" evidence="1">
    <location>
        <begin position="166"/>
        <end position="185"/>
    </location>
</feature>
<feature type="transmembrane region" description="Helical" evidence="1">
    <location>
        <begin position="261"/>
        <end position="285"/>
    </location>
</feature>
<evidence type="ECO:0000313" key="4">
    <source>
        <dbReference type="Proteomes" id="UP001602245"/>
    </source>
</evidence>
<comment type="caution">
    <text evidence="3">The sequence shown here is derived from an EMBL/GenBank/DDBJ whole genome shotgun (WGS) entry which is preliminary data.</text>
</comment>
<feature type="transmembrane region" description="Helical" evidence="1">
    <location>
        <begin position="230"/>
        <end position="249"/>
    </location>
</feature>
<dbReference type="RefSeq" id="WP_020518526.1">
    <property type="nucleotide sequence ID" value="NZ_JBIAZU010000001.1"/>
</dbReference>
<keyword evidence="1" id="KW-0812">Transmembrane</keyword>
<feature type="transmembrane region" description="Helical" evidence="1">
    <location>
        <begin position="46"/>
        <end position="71"/>
    </location>
</feature>
<dbReference type="Pfam" id="PF01757">
    <property type="entry name" value="Acyl_transf_3"/>
    <property type="match status" value="1"/>
</dbReference>
<keyword evidence="1" id="KW-0472">Membrane</keyword>
<feature type="transmembrane region" description="Helical" evidence="1">
    <location>
        <begin position="197"/>
        <end position="218"/>
    </location>
</feature>
<dbReference type="EMBL" id="JBIAZU010000001">
    <property type="protein sequence ID" value="MFF5288094.1"/>
    <property type="molecule type" value="Genomic_DNA"/>
</dbReference>
<dbReference type="InterPro" id="IPR002656">
    <property type="entry name" value="Acyl_transf_3_dom"/>
</dbReference>
<dbReference type="PANTHER" id="PTHR36927">
    <property type="entry name" value="BLR4337 PROTEIN"/>
    <property type="match status" value="1"/>
</dbReference>
<keyword evidence="1" id="KW-1133">Transmembrane helix</keyword>
<evidence type="ECO:0000313" key="3">
    <source>
        <dbReference type="EMBL" id="MFF5288094.1"/>
    </source>
</evidence>
<keyword evidence="4" id="KW-1185">Reference proteome</keyword>
<keyword evidence="3" id="KW-0808">Transferase</keyword>
<evidence type="ECO:0000259" key="2">
    <source>
        <dbReference type="Pfam" id="PF01757"/>
    </source>
</evidence>
<gene>
    <name evidence="3" type="ORF">ACFY35_01560</name>
</gene>
<name>A0ABW6W469_9ACTN</name>
<feature type="domain" description="Acyltransferase 3" evidence="2">
    <location>
        <begin position="7"/>
        <end position="345"/>
    </location>
</feature>
<dbReference type="GO" id="GO:0016746">
    <property type="term" value="F:acyltransferase activity"/>
    <property type="evidence" value="ECO:0007669"/>
    <property type="project" value="UniProtKB-KW"/>
</dbReference>
<organism evidence="3 4">
    <name type="scientific">Paractinoplanes globisporus</name>
    <dbReference type="NCBI Taxonomy" id="113565"/>
    <lineage>
        <taxon>Bacteria</taxon>
        <taxon>Bacillati</taxon>
        <taxon>Actinomycetota</taxon>
        <taxon>Actinomycetes</taxon>
        <taxon>Micromonosporales</taxon>
        <taxon>Micromonosporaceae</taxon>
        <taxon>Paractinoplanes</taxon>
    </lineage>
</organism>
<evidence type="ECO:0000256" key="1">
    <source>
        <dbReference type="SAM" id="Phobius"/>
    </source>
</evidence>
<feature type="transmembrane region" description="Helical" evidence="1">
    <location>
        <begin position="91"/>
        <end position="114"/>
    </location>
</feature>